<evidence type="ECO:0000313" key="2">
    <source>
        <dbReference type="Proteomes" id="UP001055879"/>
    </source>
</evidence>
<reference evidence="1 2" key="2">
    <citation type="journal article" date="2022" name="Mol. Ecol. Resour.">
        <title>The genomes of chicory, endive, great burdock and yacon provide insights into Asteraceae paleo-polyploidization history and plant inulin production.</title>
        <authorList>
            <person name="Fan W."/>
            <person name="Wang S."/>
            <person name="Wang H."/>
            <person name="Wang A."/>
            <person name="Jiang F."/>
            <person name="Liu H."/>
            <person name="Zhao H."/>
            <person name="Xu D."/>
            <person name="Zhang Y."/>
        </authorList>
    </citation>
    <scope>NUCLEOTIDE SEQUENCE [LARGE SCALE GENOMIC DNA]</scope>
    <source>
        <strain evidence="2">cv. Niubang</strain>
    </source>
</reference>
<dbReference type="EMBL" id="CM042048">
    <property type="protein sequence ID" value="KAI3756964.1"/>
    <property type="molecule type" value="Genomic_DNA"/>
</dbReference>
<keyword evidence="2" id="KW-1185">Reference proteome</keyword>
<evidence type="ECO:0000313" key="1">
    <source>
        <dbReference type="EMBL" id="KAI3756964.1"/>
    </source>
</evidence>
<reference evidence="2" key="1">
    <citation type="journal article" date="2022" name="Mol. Ecol. Resour.">
        <title>The genomes of chicory, endive, great burdock and yacon provide insights into Asteraceae palaeo-polyploidization history and plant inulin production.</title>
        <authorList>
            <person name="Fan W."/>
            <person name="Wang S."/>
            <person name="Wang H."/>
            <person name="Wang A."/>
            <person name="Jiang F."/>
            <person name="Liu H."/>
            <person name="Zhao H."/>
            <person name="Xu D."/>
            <person name="Zhang Y."/>
        </authorList>
    </citation>
    <scope>NUCLEOTIDE SEQUENCE [LARGE SCALE GENOMIC DNA]</scope>
    <source>
        <strain evidence="2">cv. Niubang</strain>
    </source>
</reference>
<organism evidence="1 2">
    <name type="scientific">Arctium lappa</name>
    <name type="common">Greater burdock</name>
    <name type="synonym">Lappa major</name>
    <dbReference type="NCBI Taxonomy" id="4217"/>
    <lineage>
        <taxon>Eukaryota</taxon>
        <taxon>Viridiplantae</taxon>
        <taxon>Streptophyta</taxon>
        <taxon>Embryophyta</taxon>
        <taxon>Tracheophyta</taxon>
        <taxon>Spermatophyta</taxon>
        <taxon>Magnoliopsida</taxon>
        <taxon>eudicotyledons</taxon>
        <taxon>Gunneridae</taxon>
        <taxon>Pentapetalae</taxon>
        <taxon>asterids</taxon>
        <taxon>campanulids</taxon>
        <taxon>Asterales</taxon>
        <taxon>Asteraceae</taxon>
        <taxon>Carduoideae</taxon>
        <taxon>Cardueae</taxon>
        <taxon>Arctiinae</taxon>
        <taxon>Arctium</taxon>
    </lineage>
</organism>
<comment type="caution">
    <text evidence="1">The sequence shown here is derived from an EMBL/GenBank/DDBJ whole genome shotgun (WGS) entry which is preliminary data.</text>
</comment>
<dbReference type="Proteomes" id="UP001055879">
    <property type="component" value="Linkage Group LG02"/>
</dbReference>
<sequence>MCLKVKAEHQRSYGELQPLEIPIWKWDDITMDFVTGLPRSPKGHDAIWVIVDRLTKSAHFLPIKETYPLENLAKLYIDEIVSRHGVPSSIVSDRDAHGQSERTIQTLEDMLRAYVIDFKGLWETHLPLIELSYNNSYHASIQAAPFEVLYGRKCRTPLCWNEVGEKQLAGLEIVQVTADKVNQIQERLKMAQDRQKMYANK</sequence>
<accession>A0ACB9EDF3</accession>
<gene>
    <name evidence="1" type="ORF">L6452_04496</name>
</gene>
<proteinExistence type="predicted"/>
<protein>
    <submittedName>
        <fullName evidence="1">Uncharacterized protein</fullName>
    </submittedName>
</protein>
<name>A0ACB9EDF3_ARCLA</name>